<dbReference type="InterPro" id="IPR003676">
    <property type="entry name" value="SAUR_fam"/>
</dbReference>
<comment type="similarity">
    <text evidence="1">Belongs to the ARG7 family.</text>
</comment>
<dbReference type="EMBL" id="JAVIJP010000107">
    <property type="protein sequence ID" value="KAL3613997.1"/>
    <property type="molecule type" value="Genomic_DNA"/>
</dbReference>
<organism evidence="2 3">
    <name type="scientific">Castilleja foliolosa</name>
    <dbReference type="NCBI Taxonomy" id="1961234"/>
    <lineage>
        <taxon>Eukaryota</taxon>
        <taxon>Viridiplantae</taxon>
        <taxon>Streptophyta</taxon>
        <taxon>Embryophyta</taxon>
        <taxon>Tracheophyta</taxon>
        <taxon>Spermatophyta</taxon>
        <taxon>Magnoliopsida</taxon>
        <taxon>eudicotyledons</taxon>
        <taxon>Gunneridae</taxon>
        <taxon>Pentapetalae</taxon>
        <taxon>asterids</taxon>
        <taxon>lamiids</taxon>
        <taxon>Lamiales</taxon>
        <taxon>Orobanchaceae</taxon>
        <taxon>Pedicularideae</taxon>
        <taxon>Castillejinae</taxon>
        <taxon>Castilleja</taxon>
    </lineage>
</organism>
<dbReference type="Pfam" id="PF02519">
    <property type="entry name" value="Auxin_inducible"/>
    <property type="match status" value="1"/>
</dbReference>
<name>A0ABD3BAS6_9LAMI</name>
<gene>
    <name evidence="2" type="ORF">CASFOL_042071</name>
</gene>
<evidence type="ECO:0008006" key="4">
    <source>
        <dbReference type="Google" id="ProtNLM"/>
    </source>
</evidence>
<protein>
    <recommendedName>
        <fullName evidence="4">Small auxin up regulated protein</fullName>
    </recommendedName>
</protein>
<proteinExistence type="inferred from homology"/>
<comment type="caution">
    <text evidence="2">The sequence shown here is derived from an EMBL/GenBank/DDBJ whole genome shotgun (WGS) entry which is preliminary data.</text>
</comment>
<reference evidence="3" key="1">
    <citation type="journal article" date="2024" name="IScience">
        <title>Strigolactones Initiate the Formation of Haustorium-like Structures in Castilleja.</title>
        <authorList>
            <person name="Buerger M."/>
            <person name="Peterson D."/>
            <person name="Chory J."/>
        </authorList>
    </citation>
    <scope>NUCLEOTIDE SEQUENCE [LARGE SCALE GENOMIC DNA]</scope>
</reference>
<dbReference type="Proteomes" id="UP001632038">
    <property type="component" value="Unassembled WGS sequence"/>
</dbReference>
<keyword evidence="3" id="KW-1185">Reference proteome</keyword>
<accession>A0ABD3BAS6</accession>
<dbReference type="PANTHER" id="PTHR31929">
    <property type="entry name" value="SAUR-LIKE AUXIN-RESPONSIVE PROTEIN FAMILY-RELATED"/>
    <property type="match status" value="1"/>
</dbReference>
<sequence length="125" mass="14571">MVINMSKNHIPQRQSSQNRNMFKSVKKFLSSYQKRRIIDFHFPPHRIQSLLAKKQSDVPKGHLAVYVGEFKNRHVIPISYLSHPAFQDLLWQAEEEFEFDHPMGGLTFSCSDEAFVNVTSHLKIS</sequence>
<dbReference type="AlphaFoldDB" id="A0ABD3BAS6"/>
<evidence type="ECO:0000313" key="3">
    <source>
        <dbReference type="Proteomes" id="UP001632038"/>
    </source>
</evidence>
<evidence type="ECO:0000256" key="1">
    <source>
        <dbReference type="ARBA" id="ARBA00006974"/>
    </source>
</evidence>
<evidence type="ECO:0000313" key="2">
    <source>
        <dbReference type="EMBL" id="KAL3613997.1"/>
    </source>
</evidence>